<dbReference type="PROSITE" id="PS51085">
    <property type="entry name" value="2FE2S_FER_2"/>
    <property type="match status" value="1"/>
</dbReference>
<dbReference type="CDD" id="cd00207">
    <property type="entry name" value="fer2"/>
    <property type="match status" value="1"/>
</dbReference>
<keyword evidence="5" id="KW-0411">Iron-sulfur</keyword>
<dbReference type="SUPFAM" id="SSF47741">
    <property type="entry name" value="CO dehydrogenase ISP C-domain like"/>
    <property type="match status" value="1"/>
</dbReference>
<dbReference type="KEGG" id="vai:BU251_01520"/>
<proteinExistence type="predicted"/>
<dbReference type="Proteomes" id="UP000287243">
    <property type="component" value="Chromosome"/>
</dbReference>
<dbReference type="InterPro" id="IPR001041">
    <property type="entry name" value="2Fe-2S_ferredoxin-type"/>
</dbReference>
<gene>
    <name evidence="7" type="ORF">BU251_01520</name>
</gene>
<evidence type="ECO:0000256" key="4">
    <source>
        <dbReference type="ARBA" id="ARBA00023004"/>
    </source>
</evidence>
<feature type="domain" description="2Fe-2S ferredoxin-type" evidence="6">
    <location>
        <begin position="2"/>
        <end position="78"/>
    </location>
</feature>
<evidence type="ECO:0000259" key="6">
    <source>
        <dbReference type="PROSITE" id="PS51085"/>
    </source>
</evidence>
<keyword evidence="1" id="KW-0001">2Fe-2S</keyword>
<dbReference type="PANTHER" id="PTHR44379:SF8">
    <property type="entry name" value="XANTHINE DEHYDROGENASE IRON-SULFUR-BINDING SUBUNIT XDHC-RELATED"/>
    <property type="match status" value="1"/>
</dbReference>
<dbReference type="InterPro" id="IPR012675">
    <property type="entry name" value="Beta-grasp_dom_sf"/>
</dbReference>
<evidence type="ECO:0000313" key="7">
    <source>
        <dbReference type="EMBL" id="QAT16497.1"/>
    </source>
</evidence>
<dbReference type="GO" id="GO:0016491">
    <property type="term" value="F:oxidoreductase activity"/>
    <property type="evidence" value="ECO:0007669"/>
    <property type="project" value="UniProtKB-KW"/>
</dbReference>
<evidence type="ECO:0000256" key="2">
    <source>
        <dbReference type="ARBA" id="ARBA00022723"/>
    </source>
</evidence>
<dbReference type="GO" id="GO:0046872">
    <property type="term" value="F:metal ion binding"/>
    <property type="evidence" value="ECO:0007669"/>
    <property type="project" value="UniProtKB-KW"/>
</dbReference>
<dbReference type="InterPro" id="IPR036010">
    <property type="entry name" value="2Fe-2S_ferredoxin-like_sf"/>
</dbReference>
<keyword evidence="2" id="KW-0479">Metal-binding</keyword>
<dbReference type="Pfam" id="PF00111">
    <property type="entry name" value="Fer2"/>
    <property type="match status" value="1"/>
</dbReference>
<dbReference type="InterPro" id="IPR036884">
    <property type="entry name" value="2Fe-2S-bd_dom_sf"/>
</dbReference>
<dbReference type="OrthoDB" id="9796880at2"/>
<dbReference type="Pfam" id="PF01799">
    <property type="entry name" value="Fer2_2"/>
    <property type="match status" value="1"/>
</dbReference>
<dbReference type="SUPFAM" id="SSF54292">
    <property type="entry name" value="2Fe-2S ferredoxin-like"/>
    <property type="match status" value="1"/>
</dbReference>
<keyword evidence="8" id="KW-1185">Reference proteome</keyword>
<dbReference type="PANTHER" id="PTHR44379">
    <property type="entry name" value="OXIDOREDUCTASE WITH IRON-SULFUR SUBUNIT"/>
    <property type="match status" value="1"/>
</dbReference>
<name>A0A410P2R7_VELA1</name>
<sequence>MKTVTLDVNGKVFCLDVPDGELLIETLRDRLGLLGTKYSCLEGDCGVCTVLADGKNVLSCLMLTVEAEGRKIMTIEGLTQGSSLHPIQQAFIDEGAVQCGFCTPGMVLASKSLLDRCPLPTKEEIAHALDGNLCRCTGYVRIINAVLSAAQKMKKTS</sequence>
<dbReference type="Gene3D" id="1.10.150.120">
    <property type="entry name" value="[2Fe-2S]-binding domain"/>
    <property type="match status" value="1"/>
</dbReference>
<organism evidence="7 8">
    <name type="scientific">Velamenicoccus archaeovorus</name>
    <dbReference type="NCBI Taxonomy" id="1930593"/>
    <lineage>
        <taxon>Bacteria</taxon>
        <taxon>Pseudomonadati</taxon>
        <taxon>Candidatus Omnitrophota</taxon>
        <taxon>Candidatus Velamenicoccus</taxon>
    </lineage>
</organism>
<keyword evidence="4" id="KW-0408">Iron</keyword>
<dbReference type="EMBL" id="CP019384">
    <property type="protein sequence ID" value="QAT16497.1"/>
    <property type="molecule type" value="Genomic_DNA"/>
</dbReference>
<dbReference type="PROSITE" id="PS00197">
    <property type="entry name" value="2FE2S_FER_1"/>
    <property type="match status" value="1"/>
</dbReference>
<dbReference type="AlphaFoldDB" id="A0A410P2R7"/>
<keyword evidence="3" id="KW-0560">Oxidoreductase</keyword>
<evidence type="ECO:0000256" key="3">
    <source>
        <dbReference type="ARBA" id="ARBA00023002"/>
    </source>
</evidence>
<dbReference type="Gene3D" id="3.10.20.30">
    <property type="match status" value="1"/>
</dbReference>
<evidence type="ECO:0000256" key="1">
    <source>
        <dbReference type="ARBA" id="ARBA00022714"/>
    </source>
</evidence>
<dbReference type="GO" id="GO:0051537">
    <property type="term" value="F:2 iron, 2 sulfur cluster binding"/>
    <property type="evidence" value="ECO:0007669"/>
    <property type="project" value="UniProtKB-KW"/>
</dbReference>
<dbReference type="FunFam" id="1.10.150.120:FF:000003">
    <property type="entry name" value="Carbon monoxide dehydrogenase, small subunit"/>
    <property type="match status" value="1"/>
</dbReference>
<dbReference type="InterPro" id="IPR002888">
    <property type="entry name" value="2Fe-2S-bd"/>
</dbReference>
<dbReference type="InterPro" id="IPR051452">
    <property type="entry name" value="Diverse_Oxidoreductases"/>
</dbReference>
<protein>
    <submittedName>
        <fullName evidence="7">Xanthine dehydrogenase iron-sulfur subunit</fullName>
    </submittedName>
</protein>
<dbReference type="InterPro" id="IPR006058">
    <property type="entry name" value="2Fe2S_fd_BS"/>
</dbReference>
<dbReference type="RefSeq" id="WP_128699136.1">
    <property type="nucleotide sequence ID" value="NZ_CP019384.1"/>
</dbReference>
<accession>A0A410P2R7</accession>
<reference evidence="7 8" key="1">
    <citation type="submission" date="2017-01" db="EMBL/GenBank/DDBJ databases">
        <title>First insights into the biology of 'candidatus Vampirococcus archaeovorus'.</title>
        <authorList>
            <person name="Kizina J."/>
            <person name="Jordan S."/>
            <person name="Stueber K."/>
            <person name="Reinhardt R."/>
            <person name="Harder J."/>
        </authorList>
    </citation>
    <scope>NUCLEOTIDE SEQUENCE [LARGE SCALE GENOMIC DNA]</scope>
    <source>
        <strain evidence="7 8">LiM</strain>
    </source>
</reference>
<evidence type="ECO:0000313" key="8">
    <source>
        <dbReference type="Proteomes" id="UP000287243"/>
    </source>
</evidence>
<evidence type="ECO:0000256" key="5">
    <source>
        <dbReference type="ARBA" id="ARBA00023014"/>
    </source>
</evidence>